<dbReference type="EMBL" id="ONZQ02000006">
    <property type="protein sequence ID" value="SPO02473.1"/>
    <property type="molecule type" value="Genomic_DNA"/>
</dbReference>
<dbReference type="Proteomes" id="UP001187682">
    <property type="component" value="Unassembled WGS sequence"/>
</dbReference>
<sequence>MLYAGSPRPVARLVAACSRGVRQKPNVPNP</sequence>
<proteinExistence type="predicted"/>
<organism evidence="1 2">
    <name type="scientific">Cephalotrichum gorgonifer</name>
    <dbReference type="NCBI Taxonomy" id="2041049"/>
    <lineage>
        <taxon>Eukaryota</taxon>
        <taxon>Fungi</taxon>
        <taxon>Dikarya</taxon>
        <taxon>Ascomycota</taxon>
        <taxon>Pezizomycotina</taxon>
        <taxon>Sordariomycetes</taxon>
        <taxon>Hypocreomycetidae</taxon>
        <taxon>Microascales</taxon>
        <taxon>Microascaceae</taxon>
        <taxon>Cephalotrichum</taxon>
    </lineage>
</organism>
<reference evidence="1" key="1">
    <citation type="submission" date="2018-03" db="EMBL/GenBank/DDBJ databases">
        <authorList>
            <person name="Guldener U."/>
        </authorList>
    </citation>
    <scope>NUCLEOTIDE SEQUENCE</scope>
</reference>
<name>A0AAE8SV83_9PEZI</name>
<evidence type="ECO:0000313" key="1">
    <source>
        <dbReference type="EMBL" id="SPO02473.1"/>
    </source>
</evidence>
<accession>A0AAE8SV83</accession>
<dbReference type="AlphaFoldDB" id="A0AAE8SV83"/>
<keyword evidence="2" id="KW-1185">Reference proteome</keyword>
<evidence type="ECO:0000313" key="2">
    <source>
        <dbReference type="Proteomes" id="UP001187682"/>
    </source>
</evidence>
<protein>
    <submittedName>
        <fullName evidence="1">Uncharacterized protein</fullName>
    </submittedName>
</protein>
<gene>
    <name evidence="1" type="ORF">DNG_05146</name>
</gene>
<comment type="caution">
    <text evidence="1">The sequence shown here is derived from an EMBL/GenBank/DDBJ whole genome shotgun (WGS) entry which is preliminary data.</text>
</comment>